<sequence>MLAADTLSIATTELVDNSVMALVPGAMEAGLVNPVFWLSMMLALTVAFFAARPVNRYLLARGKGHALTHEYHGAEPAGARRRFMPDLATPTLVAAITAFLLGLAVSVADDRGAEPTARHSAPALR</sequence>
<name>A0ABP5J4Y1_9ACTN</name>
<protein>
    <recommendedName>
        <fullName evidence="2">DUF4396 domain-containing protein</fullName>
    </recommendedName>
</protein>
<reference evidence="4" key="1">
    <citation type="journal article" date="2019" name="Int. J. Syst. Evol. Microbiol.">
        <title>The Global Catalogue of Microorganisms (GCM) 10K type strain sequencing project: providing services to taxonomists for standard genome sequencing and annotation.</title>
        <authorList>
            <consortium name="The Broad Institute Genomics Platform"/>
            <consortium name="The Broad Institute Genome Sequencing Center for Infectious Disease"/>
            <person name="Wu L."/>
            <person name="Ma J."/>
        </authorList>
    </citation>
    <scope>NUCLEOTIDE SEQUENCE [LARGE SCALE GENOMIC DNA]</scope>
    <source>
        <strain evidence="4">JCM 13813</strain>
    </source>
</reference>
<evidence type="ECO:0000313" key="4">
    <source>
        <dbReference type="Proteomes" id="UP001501161"/>
    </source>
</evidence>
<keyword evidence="4" id="KW-1185">Reference proteome</keyword>
<dbReference type="Pfam" id="PF14342">
    <property type="entry name" value="DUF4396"/>
    <property type="match status" value="1"/>
</dbReference>
<evidence type="ECO:0000256" key="1">
    <source>
        <dbReference type="SAM" id="Phobius"/>
    </source>
</evidence>
<gene>
    <name evidence="3" type="ORF">GCM10009726_26640</name>
</gene>
<dbReference type="Proteomes" id="UP001501161">
    <property type="component" value="Unassembled WGS sequence"/>
</dbReference>
<feature type="transmembrane region" description="Helical" evidence="1">
    <location>
        <begin position="31"/>
        <end position="51"/>
    </location>
</feature>
<evidence type="ECO:0000259" key="2">
    <source>
        <dbReference type="Pfam" id="PF14342"/>
    </source>
</evidence>
<accession>A0ABP5J4Y1</accession>
<keyword evidence="1" id="KW-0472">Membrane</keyword>
<feature type="domain" description="DUF4396" evidence="2">
    <location>
        <begin position="2"/>
        <end position="64"/>
    </location>
</feature>
<proteinExistence type="predicted"/>
<dbReference type="EMBL" id="BAAAMQ010000013">
    <property type="protein sequence ID" value="GAA2110881.1"/>
    <property type="molecule type" value="Genomic_DNA"/>
</dbReference>
<evidence type="ECO:0000313" key="3">
    <source>
        <dbReference type="EMBL" id="GAA2110881.1"/>
    </source>
</evidence>
<keyword evidence="1" id="KW-1133">Transmembrane helix</keyword>
<keyword evidence="1" id="KW-0812">Transmembrane</keyword>
<feature type="transmembrane region" description="Helical" evidence="1">
    <location>
        <begin position="87"/>
        <end position="108"/>
    </location>
</feature>
<dbReference type="InterPro" id="IPR025509">
    <property type="entry name" value="DUF4396"/>
</dbReference>
<comment type="caution">
    <text evidence="3">The sequence shown here is derived from an EMBL/GenBank/DDBJ whole genome shotgun (WGS) entry which is preliminary data.</text>
</comment>
<organism evidence="3 4">
    <name type="scientific">Nocardioides furvisabuli</name>
    <dbReference type="NCBI Taxonomy" id="375542"/>
    <lineage>
        <taxon>Bacteria</taxon>
        <taxon>Bacillati</taxon>
        <taxon>Actinomycetota</taxon>
        <taxon>Actinomycetes</taxon>
        <taxon>Propionibacteriales</taxon>
        <taxon>Nocardioidaceae</taxon>
        <taxon>Nocardioides</taxon>
    </lineage>
</organism>